<protein>
    <submittedName>
        <fullName evidence="3">Phosphatase PAP2 family protein</fullName>
    </submittedName>
</protein>
<evidence type="ECO:0000259" key="2">
    <source>
        <dbReference type="SMART" id="SM00014"/>
    </source>
</evidence>
<keyword evidence="4" id="KW-1185">Reference proteome</keyword>
<keyword evidence="1" id="KW-0472">Membrane</keyword>
<feature type="transmembrane region" description="Helical" evidence="1">
    <location>
        <begin position="118"/>
        <end position="139"/>
    </location>
</feature>
<feature type="domain" description="Phosphatidic acid phosphatase type 2/haloperoxidase" evidence="2">
    <location>
        <begin position="46"/>
        <end position="160"/>
    </location>
</feature>
<dbReference type="InterPro" id="IPR036938">
    <property type="entry name" value="PAP2/HPO_sf"/>
</dbReference>
<keyword evidence="1" id="KW-1133">Transmembrane helix</keyword>
<evidence type="ECO:0000313" key="4">
    <source>
        <dbReference type="Proteomes" id="UP000712157"/>
    </source>
</evidence>
<dbReference type="InterPro" id="IPR000326">
    <property type="entry name" value="PAP2/HPO"/>
</dbReference>
<name>A0A949K9I2_9FIRM</name>
<gene>
    <name evidence="3" type="ORF">KTH89_24350</name>
</gene>
<dbReference type="Proteomes" id="UP000712157">
    <property type="component" value="Unassembled WGS sequence"/>
</dbReference>
<dbReference type="SMART" id="SM00014">
    <property type="entry name" value="acidPPc"/>
    <property type="match status" value="1"/>
</dbReference>
<comment type="caution">
    <text evidence="3">The sequence shown here is derived from an EMBL/GenBank/DDBJ whole genome shotgun (WGS) entry which is preliminary data.</text>
</comment>
<accession>A0A949K9I2</accession>
<dbReference type="RefSeq" id="WP_238723426.1">
    <property type="nucleotide sequence ID" value="NZ_JAHQCW010000074.1"/>
</dbReference>
<dbReference type="Gene3D" id="1.20.144.10">
    <property type="entry name" value="Phosphatidic acid phosphatase type 2/haloperoxidase"/>
    <property type="match status" value="1"/>
</dbReference>
<feature type="transmembrane region" description="Helical" evidence="1">
    <location>
        <begin position="145"/>
        <end position="163"/>
    </location>
</feature>
<proteinExistence type="predicted"/>
<evidence type="ECO:0000313" key="3">
    <source>
        <dbReference type="EMBL" id="MBU9739672.1"/>
    </source>
</evidence>
<dbReference type="SUPFAM" id="SSF48317">
    <property type="entry name" value="Acid phosphatase/Vanadium-dependent haloperoxidase"/>
    <property type="match status" value="1"/>
</dbReference>
<organism evidence="3 4">
    <name type="scientific">Diplocloster agilis</name>
    <dbReference type="NCBI Taxonomy" id="2850323"/>
    <lineage>
        <taxon>Bacteria</taxon>
        <taxon>Bacillati</taxon>
        <taxon>Bacillota</taxon>
        <taxon>Clostridia</taxon>
        <taxon>Lachnospirales</taxon>
        <taxon>Lachnospiraceae</taxon>
        <taxon>Diplocloster</taxon>
    </lineage>
</organism>
<feature type="transmembrane region" description="Helical" evidence="1">
    <location>
        <begin position="21"/>
        <end position="40"/>
    </location>
</feature>
<reference evidence="3" key="1">
    <citation type="submission" date="2021-06" db="EMBL/GenBank/DDBJ databases">
        <title>Description of novel taxa of the family Lachnospiraceae.</title>
        <authorList>
            <person name="Chaplin A.V."/>
            <person name="Sokolova S.R."/>
            <person name="Pikina A.P."/>
            <person name="Korzhanova M."/>
            <person name="Belova V."/>
            <person name="Korostin D."/>
            <person name="Efimov B.A."/>
        </authorList>
    </citation>
    <scope>NUCLEOTIDE SEQUENCE</scope>
    <source>
        <strain evidence="3">ASD5720</strain>
    </source>
</reference>
<dbReference type="EMBL" id="JAHQCW010000074">
    <property type="protein sequence ID" value="MBU9739672.1"/>
    <property type="molecule type" value="Genomic_DNA"/>
</dbReference>
<keyword evidence="1" id="KW-0812">Transmembrane</keyword>
<evidence type="ECO:0000256" key="1">
    <source>
        <dbReference type="SAM" id="Phobius"/>
    </source>
</evidence>
<dbReference type="Pfam" id="PF01569">
    <property type="entry name" value="PAP2"/>
    <property type="match status" value="1"/>
</dbReference>
<dbReference type="PANTHER" id="PTHR14969:SF13">
    <property type="entry name" value="AT30094P"/>
    <property type="match status" value="1"/>
</dbReference>
<feature type="transmembrane region" description="Helical" evidence="1">
    <location>
        <begin position="175"/>
        <end position="196"/>
    </location>
</feature>
<dbReference type="AlphaFoldDB" id="A0A949K9I2"/>
<sequence length="294" mass="33045">MSFLYFLEGIRNPILNALFQFFTFFGEELFVIAAICLLYWCVDKILAYKVAFSYFAAGLMVQALKITFRVPRPWVIDPNFRPVESAVGTATGYSFPSGHTQGSTSLFGTIALASKKKWVRIVCVIMFLMIGLSRMYLGVHTPKDVITAMVLALAVAWLVNKVLDSYLLDRRNDLKISAAMFLIAVLIIAYALFLYGSGILEFRYAEDCCKAAGAGLGFSIGWYIERRFINFDTRASLPAQILKAVIGLAVAITLQNGLKLVLGTTLFAHCIRYFILVIWVIVLYPMIFKRFIKK</sequence>
<dbReference type="PANTHER" id="PTHR14969">
    <property type="entry name" value="SPHINGOSINE-1-PHOSPHATE PHOSPHOHYDROLASE"/>
    <property type="match status" value="1"/>
</dbReference>
<feature type="transmembrane region" description="Helical" evidence="1">
    <location>
        <begin position="266"/>
        <end position="288"/>
    </location>
</feature>